<dbReference type="OrthoDB" id="10666549at2759"/>
<reference evidence="1 2" key="1">
    <citation type="submission" date="2008-07" db="EMBL/GenBank/DDBJ databases">
        <authorList>
            <person name="El-Sayed N."/>
            <person name="Caler E."/>
            <person name="Inman J."/>
            <person name="Amedeo P."/>
            <person name="Hass B."/>
            <person name="Wortman J."/>
        </authorList>
    </citation>
    <scope>NUCLEOTIDE SEQUENCE [LARGE SCALE GENOMIC DNA]</scope>
    <source>
        <strain evidence="2">ATCC 50983 / TXsc</strain>
    </source>
</reference>
<accession>C5L4Q3</accession>
<dbReference type="GeneID" id="9064509"/>
<proteinExistence type="predicted"/>
<dbReference type="InParanoid" id="C5L4Q3"/>
<protein>
    <submittedName>
        <fullName evidence="1">Uncharacterized protein</fullName>
    </submittedName>
</protein>
<name>C5L4Q3_PERM5</name>
<sequence>GPLRSKDRREVCKAVQLKPWGLRLRLRSLASLKTENEVISALKGSVLGARTARLLGGNHGTDLASL</sequence>
<keyword evidence="2" id="KW-1185">Reference proteome</keyword>
<feature type="non-terminal residue" evidence="1">
    <location>
        <position position="66"/>
    </location>
</feature>
<organism evidence="2">
    <name type="scientific">Perkinsus marinus (strain ATCC 50983 / TXsc)</name>
    <dbReference type="NCBI Taxonomy" id="423536"/>
    <lineage>
        <taxon>Eukaryota</taxon>
        <taxon>Sar</taxon>
        <taxon>Alveolata</taxon>
        <taxon>Perkinsozoa</taxon>
        <taxon>Perkinsea</taxon>
        <taxon>Perkinsida</taxon>
        <taxon>Perkinsidae</taxon>
        <taxon>Perkinsus</taxon>
    </lineage>
</organism>
<evidence type="ECO:0000313" key="2">
    <source>
        <dbReference type="Proteomes" id="UP000007800"/>
    </source>
</evidence>
<dbReference type="Proteomes" id="UP000007800">
    <property type="component" value="Unassembled WGS sequence"/>
</dbReference>
<dbReference type="EMBL" id="GG679119">
    <property type="protein sequence ID" value="EER08291.1"/>
    <property type="molecule type" value="Genomic_DNA"/>
</dbReference>
<feature type="non-terminal residue" evidence="1">
    <location>
        <position position="1"/>
    </location>
</feature>
<dbReference type="RefSeq" id="XP_002776475.1">
    <property type="nucleotide sequence ID" value="XM_002776429.1"/>
</dbReference>
<gene>
    <name evidence="1" type="ORF">Pmar_PMAR000304</name>
</gene>
<dbReference type="AlphaFoldDB" id="C5L4Q3"/>
<evidence type="ECO:0000313" key="1">
    <source>
        <dbReference type="EMBL" id="EER08291.1"/>
    </source>
</evidence>